<sequence length="161" mass="17812">MVNLLYDGIKRMRLRKALLLCAGLFALNVHAQPNIPTPANWNFPDIADSARVIAPTNIAGIPFNEYGLAYSQDILANLDVLNLPATELQKYADVVTHAYPDATAERGMPDDCSQLPFEDLNETSFANIAYISINAIKTNNRQSAANCLLYLQTNLKESVRE</sequence>
<dbReference type="OrthoDB" id="7064298at2"/>
<accession>A0A178K8L8</accession>
<dbReference type="EMBL" id="LVHF01000028">
    <property type="protein sequence ID" value="OAN13689.1"/>
    <property type="molecule type" value="Genomic_DNA"/>
</dbReference>
<gene>
    <name evidence="2" type="ORF">A3K86_14035</name>
</gene>
<keyword evidence="3" id="KW-1185">Reference proteome</keyword>
<feature type="chain" id="PRO_5008090132" evidence="1">
    <location>
        <begin position="32"/>
        <end position="161"/>
    </location>
</feature>
<evidence type="ECO:0000313" key="2">
    <source>
        <dbReference type="EMBL" id="OAN13689.1"/>
    </source>
</evidence>
<proteinExistence type="predicted"/>
<reference evidence="2 3" key="1">
    <citation type="submission" date="2016-03" db="EMBL/GenBank/DDBJ databases">
        <title>Photobacterium proteolyticum sp. nov. a protease producing bacterium isolated from ocean sediments of Laizhou Bay.</title>
        <authorList>
            <person name="Li Y."/>
        </authorList>
    </citation>
    <scope>NUCLEOTIDE SEQUENCE [LARGE SCALE GENOMIC DNA]</scope>
    <source>
        <strain evidence="2 3">R-40508</strain>
    </source>
</reference>
<dbReference type="RefSeq" id="WP_068332170.1">
    <property type="nucleotide sequence ID" value="NZ_LVHF01000028.1"/>
</dbReference>
<evidence type="ECO:0000313" key="3">
    <source>
        <dbReference type="Proteomes" id="UP000078503"/>
    </source>
</evidence>
<name>A0A178K8L8_9GAMM</name>
<dbReference type="AlphaFoldDB" id="A0A178K8L8"/>
<keyword evidence="1" id="KW-0732">Signal</keyword>
<evidence type="ECO:0000256" key="1">
    <source>
        <dbReference type="SAM" id="SignalP"/>
    </source>
</evidence>
<feature type="signal peptide" evidence="1">
    <location>
        <begin position="1"/>
        <end position="31"/>
    </location>
</feature>
<comment type="caution">
    <text evidence="2">The sequence shown here is derived from an EMBL/GenBank/DDBJ whole genome shotgun (WGS) entry which is preliminary data.</text>
</comment>
<protein>
    <submittedName>
        <fullName evidence="2">Uncharacterized protein</fullName>
    </submittedName>
</protein>
<dbReference type="Proteomes" id="UP000078503">
    <property type="component" value="Unassembled WGS sequence"/>
</dbReference>
<organism evidence="2 3">
    <name type="scientific">Photobacterium jeanii</name>
    <dbReference type="NCBI Taxonomy" id="858640"/>
    <lineage>
        <taxon>Bacteria</taxon>
        <taxon>Pseudomonadati</taxon>
        <taxon>Pseudomonadota</taxon>
        <taxon>Gammaproteobacteria</taxon>
        <taxon>Vibrionales</taxon>
        <taxon>Vibrionaceae</taxon>
        <taxon>Photobacterium</taxon>
    </lineage>
</organism>